<reference evidence="1 2" key="1">
    <citation type="submission" date="2019-03" db="EMBL/GenBank/DDBJ databases">
        <title>Genomic Encyclopedia of Archaeal and Bacterial Type Strains, Phase II (KMG-II): from individual species to whole genera.</title>
        <authorList>
            <person name="Goeker M."/>
        </authorList>
    </citation>
    <scope>NUCLEOTIDE SEQUENCE [LARGE SCALE GENOMIC DNA]</scope>
    <source>
        <strain evidence="1 2">DSM 19034</strain>
    </source>
</reference>
<dbReference type="OrthoDB" id="9813532at2"/>
<organism evidence="1 2">
    <name type="scientific">Pedobacter duraquae</name>
    <dbReference type="NCBI Taxonomy" id="425511"/>
    <lineage>
        <taxon>Bacteria</taxon>
        <taxon>Pseudomonadati</taxon>
        <taxon>Bacteroidota</taxon>
        <taxon>Sphingobacteriia</taxon>
        <taxon>Sphingobacteriales</taxon>
        <taxon>Sphingobacteriaceae</taxon>
        <taxon>Pedobacter</taxon>
    </lineage>
</organism>
<dbReference type="RefSeq" id="WP_133556729.1">
    <property type="nucleotide sequence ID" value="NZ_SNWM01000003.1"/>
</dbReference>
<accession>A0A4R6IIT5</accession>
<protein>
    <submittedName>
        <fullName evidence="1">Uncharacterized protein (TIGR02594 family)</fullName>
    </submittedName>
</protein>
<sequence length="186" mass="20975">MRGISEMEFPEKYKWMLSVGSPRYLVEAFKYYGMTEIVGKGSNSTIMAMAKYIGVIEWYTDDDIPWCAIPPGFFLKKDGYAVPSPGAILAAKSFLTFGKKIEKGLECYGHILIFARPGGNHVCWYVGENEHAFLCYGGNQSNKMGFAWIDKARLIGCREPIWKIGKPDSVKKIYLTETGELSKNEQ</sequence>
<comment type="caution">
    <text evidence="1">The sequence shown here is derived from an EMBL/GenBank/DDBJ whole genome shotgun (WGS) entry which is preliminary data.</text>
</comment>
<proteinExistence type="predicted"/>
<dbReference type="EMBL" id="SNWM01000003">
    <property type="protein sequence ID" value="TDO21877.1"/>
    <property type="molecule type" value="Genomic_DNA"/>
</dbReference>
<name>A0A4R6IIT5_9SPHI</name>
<dbReference type="AlphaFoldDB" id="A0A4R6IIT5"/>
<dbReference type="Proteomes" id="UP000295499">
    <property type="component" value="Unassembled WGS sequence"/>
</dbReference>
<keyword evidence="2" id="KW-1185">Reference proteome</keyword>
<gene>
    <name evidence="1" type="ORF">CLV32_2985</name>
</gene>
<evidence type="ECO:0000313" key="2">
    <source>
        <dbReference type="Proteomes" id="UP000295499"/>
    </source>
</evidence>
<evidence type="ECO:0000313" key="1">
    <source>
        <dbReference type="EMBL" id="TDO21877.1"/>
    </source>
</evidence>
<dbReference type="InterPro" id="IPR013423">
    <property type="entry name" value="CHP02594"/>
</dbReference>
<dbReference type="NCBIfam" id="TIGR02594">
    <property type="entry name" value="TIGR02594 family protein"/>
    <property type="match status" value="1"/>
</dbReference>